<dbReference type="EMBL" id="JACTAM010002596">
    <property type="protein sequence ID" value="KAI2644213.1"/>
    <property type="molecule type" value="Genomic_DNA"/>
</dbReference>
<keyword evidence="3" id="KW-1185">Reference proteome</keyword>
<reference evidence="2 3" key="1">
    <citation type="submission" date="2022-01" db="EMBL/GenBank/DDBJ databases">
        <title>A high-quality chromosome-level genome assembly of rohu carp, Labeo rohita.</title>
        <authorList>
            <person name="Arick M.A. II"/>
            <person name="Hsu C.-Y."/>
            <person name="Magbanua Z."/>
            <person name="Pechanova O."/>
            <person name="Grover C."/>
            <person name="Miller E."/>
            <person name="Thrash A."/>
            <person name="Ezzel L."/>
            <person name="Alam S."/>
            <person name="Benzie J."/>
            <person name="Hamilton M."/>
            <person name="Karsi A."/>
            <person name="Lawrence M.L."/>
            <person name="Peterson D.G."/>
        </authorList>
    </citation>
    <scope>NUCLEOTIDE SEQUENCE [LARGE SCALE GENOMIC DNA]</scope>
    <source>
        <strain evidence="3">BAU-BD-2019</strain>
        <tissue evidence="2">Blood</tissue>
    </source>
</reference>
<keyword evidence="1" id="KW-1133">Transmembrane helix</keyword>
<accession>A0ABQ8L0G2</accession>
<evidence type="ECO:0000313" key="3">
    <source>
        <dbReference type="Proteomes" id="UP000830375"/>
    </source>
</evidence>
<protein>
    <submittedName>
        <fullName evidence="2">L-alanyl-D-glutamate peptidase</fullName>
    </submittedName>
</protein>
<feature type="transmembrane region" description="Helical" evidence="1">
    <location>
        <begin position="45"/>
        <end position="64"/>
    </location>
</feature>
<evidence type="ECO:0000313" key="2">
    <source>
        <dbReference type="EMBL" id="KAI2644213.1"/>
    </source>
</evidence>
<proteinExistence type="predicted"/>
<sequence length="67" mass="7668">MKTGTPPKLSNSTRIYITEPTQLTVLIECYNQTVIDYTAPNQTQFKIIIVVSALMNGLLLFYFFSYL</sequence>
<gene>
    <name evidence="2" type="ORF">H4Q32_026223</name>
</gene>
<evidence type="ECO:0000256" key="1">
    <source>
        <dbReference type="SAM" id="Phobius"/>
    </source>
</evidence>
<keyword evidence="1" id="KW-0812">Transmembrane</keyword>
<dbReference type="Proteomes" id="UP000830375">
    <property type="component" value="Unassembled WGS sequence"/>
</dbReference>
<name>A0ABQ8L0G2_LABRO</name>
<organism evidence="2 3">
    <name type="scientific">Labeo rohita</name>
    <name type="common">Indian major carp</name>
    <name type="synonym">Cyprinus rohita</name>
    <dbReference type="NCBI Taxonomy" id="84645"/>
    <lineage>
        <taxon>Eukaryota</taxon>
        <taxon>Metazoa</taxon>
        <taxon>Chordata</taxon>
        <taxon>Craniata</taxon>
        <taxon>Vertebrata</taxon>
        <taxon>Euteleostomi</taxon>
        <taxon>Actinopterygii</taxon>
        <taxon>Neopterygii</taxon>
        <taxon>Teleostei</taxon>
        <taxon>Ostariophysi</taxon>
        <taxon>Cypriniformes</taxon>
        <taxon>Cyprinidae</taxon>
        <taxon>Labeoninae</taxon>
        <taxon>Labeonini</taxon>
        <taxon>Labeo</taxon>
    </lineage>
</organism>
<comment type="caution">
    <text evidence="2">The sequence shown here is derived from an EMBL/GenBank/DDBJ whole genome shotgun (WGS) entry which is preliminary data.</text>
</comment>
<keyword evidence="1" id="KW-0472">Membrane</keyword>